<sequence length="116" mass="13133">MTSLVLTVSSQLTTDCFEKLPDQITYPYAEPDDLQKHMFSSLSALDDEPEVFFYNVMNTSASGYGQQLQHQPPKSWRDSMPCTCQDFTCGCCAGIRMQTFNIDQTGYIVIINSEEH</sequence>
<name>A0A7R9HGZ0_TIMPO</name>
<dbReference type="AlphaFoldDB" id="A0A7R9HGZ0"/>
<evidence type="ECO:0000313" key="1">
    <source>
        <dbReference type="EMBL" id="CAD7421698.1"/>
    </source>
</evidence>
<accession>A0A7R9HGZ0</accession>
<gene>
    <name evidence="1" type="ORF">TPSB3V08_LOCUS15113</name>
</gene>
<proteinExistence type="predicted"/>
<protein>
    <recommendedName>
        <fullName evidence="2">DUF4773 domain-containing protein</fullName>
    </recommendedName>
</protein>
<dbReference type="EMBL" id="OD058567">
    <property type="protein sequence ID" value="CAD7421698.1"/>
    <property type="molecule type" value="Genomic_DNA"/>
</dbReference>
<organism evidence="1">
    <name type="scientific">Timema poppense</name>
    <name type="common">Walking stick</name>
    <dbReference type="NCBI Taxonomy" id="170557"/>
    <lineage>
        <taxon>Eukaryota</taxon>
        <taxon>Metazoa</taxon>
        <taxon>Ecdysozoa</taxon>
        <taxon>Arthropoda</taxon>
        <taxon>Hexapoda</taxon>
        <taxon>Insecta</taxon>
        <taxon>Pterygota</taxon>
        <taxon>Neoptera</taxon>
        <taxon>Polyneoptera</taxon>
        <taxon>Phasmatodea</taxon>
        <taxon>Timematodea</taxon>
        <taxon>Timematoidea</taxon>
        <taxon>Timematidae</taxon>
        <taxon>Timema</taxon>
    </lineage>
</organism>
<reference evidence="1" key="1">
    <citation type="submission" date="2020-11" db="EMBL/GenBank/DDBJ databases">
        <authorList>
            <person name="Tran Van P."/>
        </authorList>
    </citation>
    <scope>NUCLEOTIDE SEQUENCE</scope>
</reference>
<evidence type="ECO:0008006" key="2">
    <source>
        <dbReference type="Google" id="ProtNLM"/>
    </source>
</evidence>